<dbReference type="InterPro" id="IPR043034">
    <property type="entry name" value="DNA_pol_alpha_B_N_sf"/>
</dbReference>
<sequence>MTSLVAEEDLSEEFSMFGIELDDEDVVLKLQELCTMHRLDAGNMRLSKRHQKTPKSVKKGNAPKIHSIDTLPMDVEAAEELYSAYGGNTPTSKRTISNKRQHTPENAPIKRFTGPNRSPAVPYSPSSFSPASTTPAKKYNSRTNRGDVVASLSDTDGTAWHGSGKEVTIETYAPEQNKVHNIEEFSHVALPTQEEVTIVGRICCDSNGKLNAKSVVLEGSIDMSSGKMIPVDLSQLKEFALFPGQMVAMTGHNSTGQKFVASKLLESVPLPLPEIKTSQENASRLSLLVAAGPFSTSDSLSYEPLSDLVEQIRIVRPDVCILNGNCTLPFEEIFQSKIEEIAQATENEEMCIDYEKFPASGFMPTTPHIFILPSEFKQFIKDIKGCCCINPGRLTKGLTGSTFAKVVVETNKLASNQPLVKNVTAQIVRV</sequence>
<evidence type="ECO:0000256" key="1">
    <source>
        <dbReference type="ARBA" id="ARBA00004123"/>
    </source>
</evidence>
<feature type="compositionally biased region" description="Polar residues" evidence="3">
    <location>
        <begin position="86"/>
        <end position="95"/>
    </location>
</feature>
<evidence type="ECO:0000256" key="2">
    <source>
        <dbReference type="ARBA" id="ARBA00023242"/>
    </source>
</evidence>
<feature type="domain" description="DNA polymerase alpha subunit B N-terminal" evidence="4">
    <location>
        <begin position="8"/>
        <end position="44"/>
    </location>
</feature>
<evidence type="ECO:0000259" key="4">
    <source>
        <dbReference type="Pfam" id="PF08418"/>
    </source>
</evidence>
<dbReference type="InterPro" id="IPR016722">
    <property type="entry name" value="DNA_pol_alpha_bsu"/>
</dbReference>
<feature type="compositionally biased region" description="Low complexity" evidence="3">
    <location>
        <begin position="118"/>
        <end position="136"/>
    </location>
</feature>
<keyword evidence="2" id="KW-0539">Nucleus</keyword>
<comment type="subcellular location">
    <subcellularLocation>
        <location evidence="1">Nucleus</location>
    </subcellularLocation>
</comment>
<gene>
    <name evidence="6" type="ORF">MAR_002175</name>
</gene>
<dbReference type="Gene3D" id="3.60.21.60">
    <property type="match status" value="2"/>
</dbReference>
<feature type="domain" description="DNA polymerase alpha subunit B OB" evidence="5">
    <location>
        <begin position="169"/>
        <end position="266"/>
    </location>
</feature>
<protein>
    <submittedName>
        <fullName evidence="6">DPOA2-like protein</fullName>
    </submittedName>
</protein>
<evidence type="ECO:0000313" key="6">
    <source>
        <dbReference type="EMBL" id="WAR20337.1"/>
    </source>
</evidence>
<organism evidence="6 7">
    <name type="scientific">Mya arenaria</name>
    <name type="common">Soft-shell clam</name>
    <dbReference type="NCBI Taxonomy" id="6604"/>
    <lineage>
        <taxon>Eukaryota</taxon>
        <taxon>Metazoa</taxon>
        <taxon>Spiralia</taxon>
        <taxon>Lophotrochozoa</taxon>
        <taxon>Mollusca</taxon>
        <taxon>Bivalvia</taxon>
        <taxon>Autobranchia</taxon>
        <taxon>Heteroconchia</taxon>
        <taxon>Euheterodonta</taxon>
        <taxon>Imparidentia</taxon>
        <taxon>Neoheterodontei</taxon>
        <taxon>Myida</taxon>
        <taxon>Myoidea</taxon>
        <taxon>Myidae</taxon>
        <taxon>Mya</taxon>
    </lineage>
</organism>
<dbReference type="InterPro" id="IPR013627">
    <property type="entry name" value="Pol_alpha_B_N"/>
</dbReference>
<dbReference type="EMBL" id="CP111022">
    <property type="protein sequence ID" value="WAR20337.1"/>
    <property type="molecule type" value="Genomic_DNA"/>
</dbReference>
<dbReference type="InterPro" id="IPR054300">
    <property type="entry name" value="OB_DPOA2"/>
</dbReference>
<proteinExistence type="predicted"/>
<dbReference type="PANTHER" id="PTHR23061">
    <property type="entry name" value="DNA POLYMERASE 2 ALPHA 70 KDA SUBUNIT"/>
    <property type="match status" value="1"/>
</dbReference>
<keyword evidence="7" id="KW-1185">Reference proteome</keyword>
<evidence type="ECO:0000313" key="7">
    <source>
        <dbReference type="Proteomes" id="UP001164746"/>
    </source>
</evidence>
<dbReference type="Pfam" id="PF08418">
    <property type="entry name" value="Pol_alpha_B_N"/>
    <property type="match status" value="1"/>
</dbReference>
<accession>A0ABY7FH27</accession>
<name>A0ABY7FH27_MYAAR</name>
<reference evidence="6" key="1">
    <citation type="submission" date="2022-11" db="EMBL/GenBank/DDBJ databases">
        <title>Centuries of genome instability and evolution in soft-shell clam transmissible cancer (bioRxiv).</title>
        <authorList>
            <person name="Hart S.F.M."/>
            <person name="Yonemitsu M.A."/>
            <person name="Giersch R.M."/>
            <person name="Beal B.F."/>
            <person name="Arriagada G."/>
            <person name="Davis B.W."/>
            <person name="Ostrander E.A."/>
            <person name="Goff S.P."/>
            <person name="Metzger M.J."/>
        </authorList>
    </citation>
    <scope>NUCLEOTIDE SEQUENCE</scope>
    <source>
        <strain evidence="6">MELC-2E11</strain>
        <tissue evidence="6">Siphon/mantle</tissue>
    </source>
</reference>
<feature type="region of interest" description="Disordered" evidence="3">
    <location>
        <begin position="85"/>
        <end position="143"/>
    </location>
</feature>
<evidence type="ECO:0000259" key="5">
    <source>
        <dbReference type="Pfam" id="PF22062"/>
    </source>
</evidence>
<evidence type="ECO:0000256" key="3">
    <source>
        <dbReference type="SAM" id="MobiDB-lite"/>
    </source>
</evidence>
<dbReference type="Proteomes" id="UP001164746">
    <property type="component" value="Chromosome 11"/>
</dbReference>
<dbReference type="Gene3D" id="1.10.8.530">
    <property type="entry name" value="DNA polymerase alpha-primase, subunit B, N-terminal domain"/>
    <property type="match status" value="1"/>
</dbReference>
<dbReference type="PANTHER" id="PTHR23061:SF12">
    <property type="entry name" value="DNA POLYMERASE ALPHA SUBUNIT B"/>
    <property type="match status" value="1"/>
</dbReference>
<dbReference type="Pfam" id="PF22062">
    <property type="entry name" value="OB_DPOA2"/>
    <property type="match status" value="1"/>
</dbReference>